<feature type="region of interest" description="Disordered" evidence="1">
    <location>
        <begin position="55"/>
        <end position="90"/>
    </location>
</feature>
<sequence>MKMKTLSPIKRLTWVEMQRRRAQGLCFNCDEKFVPGHKCKGLQLLLLEENYDEEEAHTHLQGEPEISLHALTGGQQPEPCESRLKWDPMN</sequence>
<comment type="caution">
    <text evidence="2">The sequence shown here is derived from an EMBL/GenBank/DDBJ whole genome shotgun (WGS) entry which is preliminary data.</text>
</comment>
<dbReference type="Proteomes" id="UP000288805">
    <property type="component" value="Unassembled WGS sequence"/>
</dbReference>
<reference evidence="2 3" key="1">
    <citation type="journal article" date="2018" name="PLoS Genet.">
        <title>Population sequencing reveals clonal diversity and ancestral inbreeding in the grapevine cultivar Chardonnay.</title>
        <authorList>
            <person name="Roach M.J."/>
            <person name="Johnson D.L."/>
            <person name="Bohlmann J."/>
            <person name="van Vuuren H.J."/>
            <person name="Jones S.J."/>
            <person name="Pretorius I.S."/>
            <person name="Schmidt S.A."/>
            <person name="Borneman A.R."/>
        </authorList>
    </citation>
    <scope>NUCLEOTIDE SEQUENCE [LARGE SCALE GENOMIC DNA]</scope>
    <source>
        <strain evidence="3">cv. Chardonnay</strain>
        <tissue evidence="2">Leaf</tissue>
    </source>
</reference>
<evidence type="ECO:0000313" key="2">
    <source>
        <dbReference type="EMBL" id="RVW63012.1"/>
    </source>
</evidence>
<evidence type="ECO:0000313" key="3">
    <source>
        <dbReference type="Proteomes" id="UP000288805"/>
    </source>
</evidence>
<accession>A0A438FSS6</accession>
<gene>
    <name evidence="2" type="ORF">CK203_062932</name>
</gene>
<evidence type="ECO:0000256" key="1">
    <source>
        <dbReference type="SAM" id="MobiDB-lite"/>
    </source>
</evidence>
<proteinExistence type="predicted"/>
<dbReference type="AlphaFoldDB" id="A0A438FSS6"/>
<protein>
    <submittedName>
        <fullName evidence="2">Uncharacterized protein</fullName>
    </submittedName>
</protein>
<feature type="compositionally biased region" description="Basic and acidic residues" evidence="1">
    <location>
        <begin position="80"/>
        <end position="90"/>
    </location>
</feature>
<dbReference type="EMBL" id="QGNW01000752">
    <property type="protein sequence ID" value="RVW63012.1"/>
    <property type="molecule type" value="Genomic_DNA"/>
</dbReference>
<organism evidence="2 3">
    <name type="scientific">Vitis vinifera</name>
    <name type="common">Grape</name>
    <dbReference type="NCBI Taxonomy" id="29760"/>
    <lineage>
        <taxon>Eukaryota</taxon>
        <taxon>Viridiplantae</taxon>
        <taxon>Streptophyta</taxon>
        <taxon>Embryophyta</taxon>
        <taxon>Tracheophyta</taxon>
        <taxon>Spermatophyta</taxon>
        <taxon>Magnoliopsida</taxon>
        <taxon>eudicotyledons</taxon>
        <taxon>Gunneridae</taxon>
        <taxon>Pentapetalae</taxon>
        <taxon>rosids</taxon>
        <taxon>Vitales</taxon>
        <taxon>Vitaceae</taxon>
        <taxon>Viteae</taxon>
        <taxon>Vitis</taxon>
    </lineage>
</organism>
<name>A0A438FSS6_VITVI</name>